<evidence type="ECO:0000259" key="6">
    <source>
        <dbReference type="PROSITE" id="PS51471"/>
    </source>
</evidence>
<organism evidence="7 8">
    <name type="scientific">Vitis rotundifolia</name>
    <name type="common">Muscadine grape</name>
    <dbReference type="NCBI Taxonomy" id="103349"/>
    <lineage>
        <taxon>Eukaryota</taxon>
        <taxon>Viridiplantae</taxon>
        <taxon>Streptophyta</taxon>
        <taxon>Embryophyta</taxon>
        <taxon>Tracheophyta</taxon>
        <taxon>Spermatophyta</taxon>
        <taxon>Magnoliopsida</taxon>
        <taxon>eudicotyledons</taxon>
        <taxon>Gunneridae</taxon>
        <taxon>Pentapetalae</taxon>
        <taxon>rosids</taxon>
        <taxon>Vitales</taxon>
        <taxon>Vitaceae</taxon>
        <taxon>Viteae</taxon>
        <taxon>Vitis</taxon>
    </lineage>
</organism>
<dbReference type="PROSITE" id="PS51471">
    <property type="entry name" value="FE2OG_OXY"/>
    <property type="match status" value="1"/>
</dbReference>
<dbReference type="FunFam" id="2.60.120.330:FF:000001">
    <property type="entry name" value="Protein SRG1"/>
    <property type="match status" value="1"/>
</dbReference>
<dbReference type="InterPro" id="IPR050295">
    <property type="entry name" value="Plant_2OG-oxidoreductases"/>
</dbReference>
<dbReference type="GO" id="GO:0016491">
    <property type="term" value="F:oxidoreductase activity"/>
    <property type="evidence" value="ECO:0007669"/>
    <property type="project" value="UniProtKB-KW"/>
</dbReference>
<feature type="domain" description="Fe2OG dioxygenase" evidence="6">
    <location>
        <begin position="293"/>
        <end position="393"/>
    </location>
</feature>
<dbReference type="InterPro" id="IPR044861">
    <property type="entry name" value="IPNS-like_FE2OG_OXY"/>
</dbReference>
<keyword evidence="4 5" id="KW-0408">Iron</keyword>
<evidence type="ECO:0000313" key="8">
    <source>
        <dbReference type="Proteomes" id="UP001168098"/>
    </source>
</evidence>
<evidence type="ECO:0000256" key="5">
    <source>
        <dbReference type="RuleBase" id="RU003682"/>
    </source>
</evidence>
<keyword evidence="8" id="KW-1185">Reference proteome</keyword>
<dbReference type="Pfam" id="PF03171">
    <property type="entry name" value="2OG-FeII_Oxy"/>
    <property type="match status" value="1"/>
</dbReference>
<comment type="similarity">
    <text evidence="1 5">Belongs to the iron/ascorbate-dependent oxidoreductase family.</text>
</comment>
<reference evidence="7 8" key="1">
    <citation type="journal article" date="2023" name="BMC Biotechnol.">
        <title>Vitis rotundifolia cv Carlos genome sequencing.</title>
        <authorList>
            <person name="Huff M."/>
            <person name="Hulse-Kemp A."/>
            <person name="Scheffler B."/>
            <person name="Youngblood R."/>
            <person name="Simpson S."/>
            <person name="Babiker E."/>
            <person name="Staton M."/>
        </authorList>
    </citation>
    <scope>NUCLEOTIDE SEQUENCE [LARGE SCALE GENOMIC DNA]</scope>
    <source>
        <tissue evidence="7">Leaf</tissue>
    </source>
</reference>
<evidence type="ECO:0000256" key="2">
    <source>
        <dbReference type="ARBA" id="ARBA00022723"/>
    </source>
</evidence>
<sequence length="451" mass="50824">MAPIGIGLSVPSAIHIDAPILPSSFDTVSIPPDTSSVPLSDYLTDDTLSFSQSVKDTLPIVFTLEIPLCTRLVPKRDRQYLYLLPTAMESGLSSLGSSLLVPCVQELVKEPVTAVPHRYLRPEQDPPVLSNTTDSMPHVPIIDLYCLLSADFTHSELEKLHHACQEWGFFQLINHGVSSSLVEKVKAETQEFFNLPIDEKKKFWQKPGEVEGFGQAFVVSEEQKLDWGDLFFMSTLPTHFRKPHLFPKLPLPFRDTLEIYVVEMRNLALTMLSFMEKALKIEVNEMRELFEQGLQGMRMNYYPPCPQPEQVIGQTPHSDSVGLTILLQVNEVEGLQIRKDGMWIPITPLPNAFIVNIGDILEIFSNGIYKSIEHRAVVNSVKERLSIATFHSPQMDAEIGPVPSLITPEFPALFRRVGVADYFKKFFSRALDGKSYLEVLRIDGKEEGQNI</sequence>
<dbReference type="Gene3D" id="2.60.120.330">
    <property type="entry name" value="B-lactam Antibiotic, Isopenicillin N Synthase, Chain"/>
    <property type="match status" value="1"/>
</dbReference>
<dbReference type="InterPro" id="IPR005123">
    <property type="entry name" value="Oxoglu/Fe-dep_dioxygenase_dom"/>
</dbReference>
<gene>
    <name evidence="7" type="ORF">PVL29_019721</name>
</gene>
<dbReference type="PANTHER" id="PTHR47991">
    <property type="entry name" value="OXOGLUTARATE/IRON-DEPENDENT DIOXYGENASE"/>
    <property type="match status" value="1"/>
</dbReference>
<evidence type="ECO:0000256" key="3">
    <source>
        <dbReference type="ARBA" id="ARBA00023002"/>
    </source>
</evidence>
<dbReference type="GO" id="GO:0046872">
    <property type="term" value="F:metal ion binding"/>
    <property type="evidence" value="ECO:0007669"/>
    <property type="project" value="UniProtKB-KW"/>
</dbReference>
<protein>
    <recommendedName>
        <fullName evidence="6">Fe2OG dioxygenase domain-containing protein</fullName>
    </recommendedName>
</protein>
<keyword evidence="3 5" id="KW-0560">Oxidoreductase</keyword>
<evidence type="ECO:0000256" key="4">
    <source>
        <dbReference type="ARBA" id="ARBA00023004"/>
    </source>
</evidence>
<dbReference type="SUPFAM" id="SSF51197">
    <property type="entry name" value="Clavaminate synthase-like"/>
    <property type="match status" value="1"/>
</dbReference>
<accession>A0AA39DDW6</accession>
<evidence type="ECO:0000256" key="1">
    <source>
        <dbReference type="ARBA" id="ARBA00008056"/>
    </source>
</evidence>
<dbReference type="Proteomes" id="UP001168098">
    <property type="component" value="Unassembled WGS sequence"/>
</dbReference>
<evidence type="ECO:0000313" key="7">
    <source>
        <dbReference type="EMBL" id="KAJ9680471.1"/>
    </source>
</evidence>
<name>A0AA39DDW6_VITRO</name>
<dbReference type="InterPro" id="IPR026992">
    <property type="entry name" value="DIOX_N"/>
</dbReference>
<dbReference type="EMBL" id="JARBHA010000015">
    <property type="protein sequence ID" value="KAJ9680471.1"/>
    <property type="molecule type" value="Genomic_DNA"/>
</dbReference>
<proteinExistence type="inferred from homology"/>
<comment type="caution">
    <text evidence="7">The sequence shown here is derived from an EMBL/GenBank/DDBJ whole genome shotgun (WGS) entry which is preliminary data.</text>
</comment>
<dbReference type="AlphaFoldDB" id="A0AA39DDW6"/>
<dbReference type="InterPro" id="IPR027443">
    <property type="entry name" value="IPNS-like_sf"/>
</dbReference>
<keyword evidence="2 5" id="KW-0479">Metal-binding</keyword>
<dbReference type="Pfam" id="PF14226">
    <property type="entry name" value="DIOX_N"/>
    <property type="match status" value="1"/>
</dbReference>